<dbReference type="InterPro" id="IPR036427">
    <property type="entry name" value="Bromodomain-like_sf"/>
</dbReference>
<organism evidence="5">
    <name type="scientific">Anopheles coluzzii</name>
    <name type="common">African malaria mosquito</name>
    <dbReference type="NCBI Taxonomy" id="1518534"/>
    <lineage>
        <taxon>Eukaryota</taxon>
        <taxon>Metazoa</taxon>
        <taxon>Ecdysozoa</taxon>
        <taxon>Arthropoda</taxon>
        <taxon>Hexapoda</taxon>
        <taxon>Insecta</taxon>
        <taxon>Pterygota</taxon>
        <taxon>Neoptera</taxon>
        <taxon>Endopterygota</taxon>
        <taxon>Diptera</taxon>
        <taxon>Nematocera</taxon>
        <taxon>Culicoidea</taxon>
        <taxon>Culicidae</taxon>
        <taxon>Anophelinae</taxon>
        <taxon>Anopheles</taxon>
    </lineage>
</organism>
<feature type="region of interest" description="Disordered" evidence="3">
    <location>
        <begin position="427"/>
        <end position="463"/>
    </location>
</feature>
<keyword evidence="1 2" id="KW-0103">Bromodomain</keyword>
<feature type="compositionally biased region" description="Gly residues" evidence="3">
    <location>
        <begin position="545"/>
        <end position="555"/>
    </location>
</feature>
<dbReference type="PANTHER" id="PTHR47092:SF1">
    <property type="entry name" value="CHROMATIN REMODELING REGULATOR CECR2"/>
    <property type="match status" value="1"/>
</dbReference>
<feature type="compositionally biased region" description="Low complexity" evidence="3">
    <location>
        <begin position="1286"/>
        <end position="1304"/>
    </location>
</feature>
<feature type="compositionally biased region" description="Basic and acidic residues" evidence="3">
    <location>
        <begin position="737"/>
        <end position="750"/>
    </location>
</feature>
<feature type="compositionally biased region" description="Basic and acidic residues" evidence="3">
    <location>
        <begin position="1164"/>
        <end position="1183"/>
    </location>
</feature>
<feature type="compositionally biased region" description="Basic and acidic residues" evidence="3">
    <location>
        <begin position="708"/>
        <end position="718"/>
    </location>
</feature>
<feature type="compositionally biased region" description="Basic and acidic residues" evidence="3">
    <location>
        <begin position="1087"/>
        <end position="1096"/>
    </location>
</feature>
<name>A0A8W7PQU3_ANOCL</name>
<feature type="compositionally biased region" description="Basic and acidic residues" evidence="3">
    <location>
        <begin position="794"/>
        <end position="804"/>
    </location>
</feature>
<dbReference type="SUPFAM" id="SSF47370">
    <property type="entry name" value="Bromodomain"/>
    <property type="match status" value="1"/>
</dbReference>
<evidence type="ECO:0000259" key="4">
    <source>
        <dbReference type="PROSITE" id="PS50014"/>
    </source>
</evidence>
<feature type="compositionally biased region" description="Basic and acidic residues" evidence="3">
    <location>
        <begin position="364"/>
        <end position="390"/>
    </location>
</feature>
<feature type="compositionally biased region" description="Basic residues" evidence="3">
    <location>
        <begin position="1228"/>
        <end position="1239"/>
    </location>
</feature>
<evidence type="ECO:0000313" key="5">
    <source>
        <dbReference type="EnsemblMetazoa" id="ACOM035278-PA.1"/>
    </source>
</evidence>
<feature type="compositionally biased region" description="Basic and acidic residues" evidence="3">
    <location>
        <begin position="884"/>
        <end position="921"/>
    </location>
</feature>
<feature type="compositionally biased region" description="Acidic residues" evidence="3">
    <location>
        <begin position="970"/>
        <end position="980"/>
    </location>
</feature>
<evidence type="ECO:0000256" key="3">
    <source>
        <dbReference type="SAM" id="MobiDB-lite"/>
    </source>
</evidence>
<feature type="domain" description="Bromo" evidence="4">
    <location>
        <begin position="596"/>
        <end position="666"/>
    </location>
</feature>
<dbReference type="PANTHER" id="PTHR47092">
    <property type="entry name" value="CAT EYE SYNDROME CRITICAL REGION PROTEIN 2"/>
    <property type="match status" value="1"/>
</dbReference>
<feature type="region of interest" description="Disordered" evidence="3">
    <location>
        <begin position="703"/>
        <end position="1243"/>
    </location>
</feature>
<feature type="region of interest" description="Disordered" evidence="3">
    <location>
        <begin position="341"/>
        <end position="405"/>
    </location>
</feature>
<dbReference type="CDD" id="cd05509">
    <property type="entry name" value="Bromo_gcn5_like"/>
    <property type="match status" value="1"/>
</dbReference>
<dbReference type="InterPro" id="IPR001487">
    <property type="entry name" value="Bromodomain"/>
</dbReference>
<dbReference type="SMART" id="SM00297">
    <property type="entry name" value="BROMO"/>
    <property type="match status" value="1"/>
</dbReference>
<dbReference type="PROSITE" id="PS50014">
    <property type="entry name" value="BROMODOMAIN_2"/>
    <property type="match status" value="1"/>
</dbReference>
<dbReference type="PRINTS" id="PR00503">
    <property type="entry name" value="BROMODOMAIN"/>
</dbReference>
<feature type="compositionally biased region" description="Low complexity" evidence="3">
    <location>
        <begin position="763"/>
        <end position="780"/>
    </location>
</feature>
<feature type="compositionally biased region" description="Polar residues" evidence="3">
    <location>
        <begin position="344"/>
        <end position="357"/>
    </location>
</feature>
<feature type="compositionally biased region" description="Basic and acidic residues" evidence="3">
    <location>
        <begin position="993"/>
        <end position="1012"/>
    </location>
</feature>
<feature type="compositionally biased region" description="Basic and acidic residues" evidence="3">
    <location>
        <begin position="1194"/>
        <end position="1204"/>
    </location>
</feature>
<feature type="region of interest" description="Disordered" evidence="3">
    <location>
        <begin position="535"/>
        <end position="574"/>
    </location>
</feature>
<proteinExistence type="predicted"/>
<feature type="compositionally biased region" description="Basic and acidic residues" evidence="3">
    <location>
        <begin position="1213"/>
        <end position="1227"/>
    </location>
</feature>
<reference evidence="5" key="1">
    <citation type="submission" date="2022-08" db="UniProtKB">
        <authorList>
            <consortium name="EnsemblMetazoa"/>
        </authorList>
    </citation>
    <scope>IDENTIFICATION</scope>
</reference>
<sequence length="1576" mass="171669">LKKRAFLTQAGRDGRCVITAYICVPFWDTADTSIGLPGPDRKPGLAAESKGMFTTFIGLIDIQSWWEVPCIAHFCSLFSTTFQLPRFDIEDLEEALLTDADAEGEVDLKVYTARLLPELIVALLKGCDALAQIGSHISPSNYQMFLRRLFRQKCQEYNVDNPFNTDIDFEKLPLRTKITILKYLCDFRLDSEHVSSTFADYDADSLRLEPIGYDRNGSSYWHFFGTRLYREDYVSGGGKSKAAKSPVWQVICFTEEDWRNLANKLDNSTNAKERTLHELLVENFLPYIPKLFRDKERERRNRLFERPRSTRIKQLQEVKNLRQQEQLQKEQQQLLLEEEEINRESSSNLTEVQQNTRVPPAPPKRAELLSEARAKRAERRSVESYARSERSYTSSSRSRSVESDGGLHATADAAIYNDSNYIVSRREDSESVHSFSDTEAENNINSGNTDTNSKQHHHHQLVEQSEPAVIKPLCQQRQQTKAEQKAERHSVRPVSAEVEKLLRFNQIMAPTATKLPGRQTNNSLSSVTGPVILPFSEGSAAKGGTPNGGNSGGKGSDAAASVTNQGRKKKGKSTNVFTETDEVLQIGMHKVLESIKNHDDAWPFMDPVDEDIAPKYYSIIRRPMDLQKMEEKLDNGEYMIFSDFQNDFKLIVNNCRLYNGQANEYTEMVNNLQIAFERARKKYFDENSSDEELMSHEYPDVSRANAAFKEKPSSKDSNKSTSSDAMNGRGQPHSKGTPKDTGKREAGSKDRSKKGGGSGGNGNNNISAKSSSSSSNANSKDNSDGGGDSPSLQGKDKPCKESKAKSVKSGTSAGSDKKGGKNVTSEKKEPSAPAAGGAGSKKNKANKQQPEVDSEPEPDPEPPEKDKSASRVNNKTVKRKRKEKEKGDKVKSKKLKTETSDHSDGEDGLQRDEDRVNVKSEEEPDWCEPERKRYKKDHHGDVEEDEPATTPLQAGDGSGIRLAGGKLDDLKEEQEEEDFPVYESKKKAAVKALQEKEKKKNSSKVKKEEKKVNKPPKGGKGKDAKRESFSPVRQRSMSRTPSPSQENSSPFSKQSPHGSLSPKKKECTSSDVGGGVVEKTGSKKGKDKSGSEADGKQHKKGSSAVKAGAGISVAKLDKKTKKSGALASASKGGGKGRQKKTGGKQKSSPVERVDEGSECEEEADHNARHEPGPMDTNGERNDEASDMSDFEDIDNMRVKPHDTSIEEEEDGGGGEREPAAKKSSDKSKNKKNKTSKKMWGKLAQAAAAAGVILPPESPAHSQATTAATIGVHQAQNLTGSGGSTGTGNNSSAPSSTPGTTIASTPMQLNSHQSPWTAHHNQYNPYLNHPGETAAATTAGGFYDKGMPSTAHMFGKNLSQPPVASSSAATTSALQQIAETSAISLKTANIVPGSAFNFGPGPAGLGLPPGGLYGDTSASTYLEESYRNSQNPYYLPPSHRGTTAAGSGGTGTEADKLGNPIGSQATPPGSVAAAAAAAAVASVHGPPPPTAASPYHQFLASHHGTRPYQFMNQFDPLHQQYLRQEELRAQMMINQGLLGAPGAAPPGAYGQPGYHHPAIGMHKPYDAMNSMNRSPFL</sequence>
<dbReference type="EnsemblMetazoa" id="ACOM035278-RA">
    <property type="protein sequence ID" value="ACOM035278-PA.1"/>
    <property type="gene ID" value="ACOM035278"/>
</dbReference>
<dbReference type="GO" id="GO:0007338">
    <property type="term" value="P:single fertilization"/>
    <property type="evidence" value="ECO:0007669"/>
    <property type="project" value="TreeGrafter"/>
</dbReference>
<feature type="compositionally biased region" description="Polar residues" evidence="3">
    <location>
        <begin position="432"/>
        <end position="452"/>
    </location>
</feature>
<dbReference type="VEuPathDB" id="VectorBase:ACON2_032018"/>
<accession>A0A8W7PQU3</accession>
<evidence type="ECO:0000256" key="1">
    <source>
        <dbReference type="ARBA" id="ARBA00023117"/>
    </source>
</evidence>
<dbReference type="GO" id="GO:0090537">
    <property type="term" value="C:CERF complex"/>
    <property type="evidence" value="ECO:0007669"/>
    <property type="project" value="InterPro"/>
</dbReference>
<feature type="compositionally biased region" description="Basic and acidic residues" evidence="3">
    <location>
        <begin position="815"/>
        <end position="830"/>
    </location>
</feature>
<dbReference type="InterPro" id="IPR029614">
    <property type="entry name" value="CECR2"/>
</dbReference>
<dbReference type="Gene3D" id="1.20.920.10">
    <property type="entry name" value="Bromodomain-like"/>
    <property type="match status" value="1"/>
</dbReference>
<feature type="compositionally biased region" description="Polar residues" evidence="3">
    <location>
        <begin position="1305"/>
        <end position="1324"/>
    </location>
</feature>
<feature type="compositionally biased region" description="Polar residues" evidence="3">
    <location>
        <begin position="1031"/>
        <end position="1058"/>
    </location>
</feature>
<evidence type="ECO:0000256" key="2">
    <source>
        <dbReference type="PROSITE-ProRule" id="PRU00035"/>
    </source>
</evidence>
<dbReference type="Pfam" id="PF00439">
    <property type="entry name" value="Bromodomain"/>
    <property type="match status" value="1"/>
</dbReference>
<feature type="compositionally biased region" description="Acidic residues" evidence="3">
    <location>
        <begin position="852"/>
        <end position="861"/>
    </location>
</feature>
<feature type="compositionally biased region" description="Basic residues" evidence="3">
    <location>
        <begin position="1134"/>
        <end position="1143"/>
    </location>
</feature>
<feature type="region of interest" description="Disordered" evidence="3">
    <location>
        <begin position="1427"/>
        <end position="1467"/>
    </location>
</feature>
<protein>
    <recommendedName>
        <fullName evidence="4">Bromo domain-containing protein</fullName>
    </recommendedName>
</protein>
<feature type="compositionally biased region" description="Acidic residues" evidence="3">
    <location>
        <begin position="1184"/>
        <end position="1193"/>
    </location>
</feature>
<dbReference type="Proteomes" id="UP000075882">
    <property type="component" value="Unassembled WGS sequence"/>
</dbReference>
<feature type="region of interest" description="Disordered" evidence="3">
    <location>
        <begin position="1275"/>
        <end position="1330"/>
    </location>
</feature>
<dbReference type="GO" id="GO:0006338">
    <property type="term" value="P:chromatin remodeling"/>
    <property type="evidence" value="ECO:0007669"/>
    <property type="project" value="InterPro"/>
</dbReference>